<accession>A0A1W0X756</accession>
<sequence>MPRCRERVIKPSPVWSGSSSLRVSMIITLLSVVAQSPFAFDFSRYIKERTLQRVFAMLPAVQHMYSPLVYVMFFPQYRAVLHCGWSRLVRGTAYQWKHAATTAPTPSVVEPAVQLILLRGGHSHVAE</sequence>
<proteinExistence type="predicted"/>
<dbReference type="Proteomes" id="UP000192578">
    <property type="component" value="Unassembled WGS sequence"/>
</dbReference>
<keyword evidence="2" id="KW-1185">Reference proteome</keyword>
<evidence type="ECO:0000313" key="1">
    <source>
        <dbReference type="EMBL" id="OQV23333.1"/>
    </source>
</evidence>
<comment type="caution">
    <text evidence="1">The sequence shown here is derived from an EMBL/GenBank/DDBJ whole genome shotgun (WGS) entry which is preliminary data.</text>
</comment>
<organism evidence="1 2">
    <name type="scientific">Hypsibius exemplaris</name>
    <name type="common">Freshwater tardigrade</name>
    <dbReference type="NCBI Taxonomy" id="2072580"/>
    <lineage>
        <taxon>Eukaryota</taxon>
        <taxon>Metazoa</taxon>
        <taxon>Ecdysozoa</taxon>
        <taxon>Tardigrada</taxon>
        <taxon>Eutardigrada</taxon>
        <taxon>Parachela</taxon>
        <taxon>Hypsibioidea</taxon>
        <taxon>Hypsibiidae</taxon>
        <taxon>Hypsibius</taxon>
    </lineage>
</organism>
<gene>
    <name evidence="1" type="ORF">BV898_02781</name>
</gene>
<protein>
    <submittedName>
        <fullName evidence="1">Uncharacterized protein</fullName>
    </submittedName>
</protein>
<evidence type="ECO:0000313" key="2">
    <source>
        <dbReference type="Proteomes" id="UP000192578"/>
    </source>
</evidence>
<dbReference type="EMBL" id="MTYJ01000012">
    <property type="protein sequence ID" value="OQV23333.1"/>
    <property type="molecule type" value="Genomic_DNA"/>
</dbReference>
<name>A0A1W0X756_HYPEX</name>
<dbReference type="AlphaFoldDB" id="A0A1W0X756"/>
<reference evidence="2" key="1">
    <citation type="submission" date="2017-01" db="EMBL/GenBank/DDBJ databases">
        <title>Comparative genomics of anhydrobiosis in the tardigrade Hypsibius dujardini.</title>
        <authorList>
            <person name="Yoshida Y."/>
            <person name="Koutsovoulos G."/>
            <person name="Laetsch D."/>
            <person name="Stevens L."/>
            <person name="Kumar S."/>
            <person name="Horikawa D."/>
            <person name="Ishino K."/>
            <person name="Komine S."/>
            <person name="Tomita M."/>
            <person name="Blaxter M."/>
            <person name="Arakawa K."/>
        </authorList>
    </citation>
    <scope>NUCLEOTIDE SEQUENCE [LARGE SCALE GENOMIC DNA]</scope>
    <source>
        <strain evidence="2">Z151</strain>
    </source>
</reference>